<dbReference type="Gene3D" id="3.30.860.10">
    <property type="entry name" value="30s Ribosomal Protein S19, Chain A"/>
    <property type="match status" value="1"/>
</dbReference>
<dbReference type="PATRIC" id="fig|1006006.8.peg.1965"/>
<dbReference type="GO" id="GO:0000028">
    <property type="term" value="P:ribosomal small subunit assembly"/>
    <property type="evidence" value="ECO:0007669"/>
    <property type="project" value="TreeGrafter"/>
</dbReference>
<dbReference type="AlphaFoldDB" id="F4G1Q8"/>
<dbReference type="InterPro" id="IPR002222">
    <property type="entry name" value="Ribosomal_uS19"/>
</dbReference>
<dbReference type="NCBIfam" id="TIGR01025">
    <property type="entry name" value="uS19_arch"/>
    <property type="match status" value="1"/>
</dbReference>
<protein>
    <recommendedName>
        <fullName evidence="7 8">Small ribosomal subunit protein uS19</fullName>
    </recommendedName>
</protein>
<evidence type="ECO:0000256" key="4">
    <source>
        <dbReference type="ARBA" id="ARBA00022884"/>
    </source>
</evidence>
<evidence type="ECO:0000256" key="5">
    <source>
        <dbReference type="ARBA" id="ARBA00022980"/>
    </source>
</evidence>
<reference evidence="10 11" key="1">
    <citation type="journal article" date="2011" name="J. Bacteriol.">
        <title>Complete genome sequence of Metallosphaera cuprina, a metal sulfide-oxidizing archaeon from a hot spring.</title>
        <authorList>
            <person name="Liu L.J."/>
            <person name="You X.Y."/>
            <person name="Zheng H."/>
            <person name="Wang S."/>
            <person name="Jiang C.Y."/>
            <person name="Liu S.J."/>
        </authorList>
    </citation>
    <scope>NUCLEOTIDE SEQUENCE [LARGE SCALE GENOMIC DNA]</scope>
    <source>
        <strain evidence="10 11">Ar-4</strain>
    </source>
</reference>
<dbReference type="PANTHER" id="PTHR11880:SF2">
    <property type="entry name" value="SMALL RIBOSOMAL SUBUNIT PROTEIN US19"/>
    <property type="match status" value="1"/>
</dbReference>
<evidence type="ECO:0000313" key="11">
    <source>
        <dbReference type="Proteomes" id="UP000007812"/>
    </source>
</evidence>
<keyword evidence="3 8" id="KW-0699">rRNA-binding</keyword>
<dbReference type="InterPro" id="IPR023575">
    <property type="entry name" value="Ribosomal_uS19_SF"/>
</dbReference>
<dbReference type="NCBIfam" id="NF003121">
    <property type="entry name" value="PRK04038.1"/>
    <property type="match status" value="1"/>
</dbReference>
<evidence type="ECO:0000256" key="2">
    <source>
        <dbReference type="ARBA" id="ARBA00007345"/>
    </source>
</evidence>
<comment type="function">
    <text evidence="1 8">Protein S19 forms a complex with S13 that binds strongly to the 16S ribosomal RNA.</text>
</comment>
<evidence type="ECO:0000256" key="9">
    <source>
        <dbReference type="RuleBase" id="RU003485"/>
    </source>
</evidence>
<dbReference type="SUPFAM" id="SSF54570">
    <property type="entry name" value="Ribosomal protein S19"/>
    <property type="match status" value="1"/>
</dbReference>
<accession>F4G1Q8</accession>
<dbReference type="GeneID" id="10494151"/>
<dbReference type="Pfam" id="PF00203">
    <property type="entry name" value="Ribosomal_S19"/>
    <property type="match status" value="1"/>
</dbReference>
<dbReference type="GO" id="GO:0006412">
    <property type="term" value="P:translation"/>
    <property type="evidence" value="ECO:0007669"/>
    <property type="project" value="UniProtKB-UniRule"/>
</dbReference>
<keyword evidence="4 8" id="KW-0694">RNA-binding</keyword>
<keyword evidence="5 8" id="KW-0689">Ribosomal protein</keyword>
<evidence type="ECO:0000256" key="8">
    <source>
        <dbReference type="HAMAP-Rule" id="MF_00531"/>
    </source>
</evidence>
<dbReference type="KEGG" id="mcn:Mcup_1963"/>
<evidence type="ECO:0000256" key="7">
    <source>
        <dbReference type="ARBA" id="ARBA00035163"/>
    </source>
</evidence>
<dbReference type="GO" id="GO:0022627">
    <property type="term" value="C:cytosolic small ribosomal subunit"/>
    <property type="evidence" value="ECO:0007669"/>
    <property type="project" value="UniProtKB-UniRule"/>
</dbReference>
<dbReference type="GO" id="GO:0019843">
    <property type="term" value="F:rRNA binding"/>
    <property type="evidence" value="ECO:0007669"/>
    <property type="project" value="UniProtKB-UniRule"/>
</dbReference>
<evidence type="ECO:0000256" key="1">
    <source>
        <dbReference type="ARBA" id="ARBA00003239"/>
    </source>
</evidence>
<dbReference type="GO" id="GO:0003735">
    <property type="term" value="F:structural constituent of ribosome"/>
    <property type="evidence" value="ECO:0007669"/>
    <property type="project" value="UniProtKB-UniRule"/>
</dbReference>
<organism evidence="10 11">
    <name type="scientific">Metallosphaera cuprina (strain Ar-4)</name>
    <dbReference type="NCBI Taxonomy" id="1006006"/>
    <lineage>
        <taxon>Archaea</taxon>
        <taxon>Thermoproteota</taxon>
        <taxon>Thermoprotei</taxon>
        <taxon>Sulfolobales</taxon>
        <taxon>Sulfolobaceae</taxon>
        <taxon>Metallosphaera</taxon>
    </lineage>
</organism>
<dbReference type="OrthoDB" id="30559at2157"/>
<dbReference type="STRING" id="1006006.Mcup_1963"/>
<dbReference type="HOGENOM" id="CLU_097347_1_1_2"/>
<sequence>MSSDIIPVEWKKFKYRGKSLEELLNMPMDEFIKLLPSRKRRSLRKGFTTAERSLIEKIRKTRRDNRFDKPIKTHVRSLVILPEMIGLKFAVYNGKQFVEFQILPEMIGHYLGEFSIPVQKVEHGEPGLKATRSSLFMAMKG</sequence>
<dbReference type="Proteomes" id="UP000007812">
    <property type="component" value="Chromosome"/>
</dbReference>
<dbReference type="PIRSF" id="PIRSF002144">
    <property type="entry name" value="Ribosomal_S19"/>
    <property type="match status" value="1"/>
</dbReference>
<evidence type="ECO:0000256" key="3">
    <source>
        <dbReference type="ARBA" id="ARBA00022730"/>
    </source>
</evidence>
<dbReference type="EMBL" id="CP002656">
    <property type="protein sequence ID" value="AEB96065.1"/>
    <property type="molecule type" value="Genomic_DNA"/>
</dbReference>
<dbReference type="RefSeq" id="WP_013738563.1">
    <property type="nucleotide sequence ID" value="NC_015435.1"/>
</dbReference>
<evidence type="ECO:0000256" key="6">
    <source>
        <dbReference type="ARBA" id="ARBA00023274"/>
    </source>
</evidence>
<keyword evidence="11" id="KW-1185">Reference proteome</keyword>
<proteinExistence type="inferred from homology"/>
<comment type="similarity">
    <text evidence="2 8 9">Belongs to the universal ribosomal protein uS19 family.</text>
</comment>
<evidence type="ECO:0000313" key="10">
    <source>
        <dbReference type="EMBL" id="AEB96065.1"/>
    </source>
</evidence>
<dbReference type="PRINTS" id="PR00975">
    <property type="entry name" value="RIBOSOMALS19"/>
</dbReference>
<name>F4G1Q8_METCR</name>
<gene>
    <name evidence="8" type="primary">rps19p</name>
    <name evidence="10" type="ordered locus">Mcup_1963</name>
</gene>
<keyword evidence="6 8" id="KW-0687">Ribonucleoprotein</keyword>
<dbReference type="PANTHER" id="PTHR11880">
    <property type="entry name" value="RIBOSOMAL PROTEIN S19P FAMILY MEMBER"/>
    <property type="match status" value="1"/>
</dbReference>
<dbReference type="HAMAP" id="MF_00531">
    <property type="entry name" value="Ribosomal_uS19"/>
    <property type="match status" value="1"/>
</dbReference>
<dbReference type="FunFam" id="3.30.860.10:FF:000002">
    <property type="entry name" value="40S ribosomal protein S15"/>
    <property type="match status" value="1"/>
</dbReference>
<dbReference type="InterPro" id="IPR005713">
    <property type="entry name" value="Ribosomal_uS19_euk/arc"/>
</dbReference>
<dbReference type="eggNOG" id="arCOG04099">
    <property type="taxonomic scope" value="Archaea"/>
</dbReference>